<dbReference type="AlphaFoldDB" id="A0AA35W4M9"/>
<dbReference type="EMBL" id="CASHTH010000813">
    <property type="protein sequence ID" value="CAI8007988.1"/>
    <property type="molecule type" value="Genomic_DNA"/>
</dbReference>
<evidence type="ECO:0000256" key="1">
    <source>
        <dbReference type="SAM" id="MobiDB-lite"/>
    </source>
</evidence>
<sequence>MASSSDDEDTTMAEIASNSDRDPPLDCDSPLQEVATAITEFVGDLDTHALNLEEVKKDIGKEIRALDRPSIAFKLIDLQTLVHRVLIKVRSYTRTCEDVKELVSINFEEELESLEEMLDFLSETKSFSYSMKEELSAITKAIEVATTAVKEQKDANEAAAKVSGDPVPPAPSEATSTQLPHTSLDADNSSQPQASPTYQQTCQASCTYQQTQQSTFQRLSSMIFGHNSPEQERQRAQKAILDQCAKRLKELAVEVERIETEVVEKYSRNIIASLEKYESVTDTEELSVGIGEIRKVCAPSMSVAIIDCKN</sequence>
<gene>
    <name evidence="2" type="ORF">GBAR_LOCUS5526</name>
</gene>
<comment type="caution">
    <text evidence="2">The sequence shown here is derived from an EMBL/GenBank/DDBJ whole genome shotgun (WGS) entry which is preliminary data.</text>
</comment>
<reference evidence="2" key="1">
    <citation type="submission" date="2023-03" db="EMBL/GenBank/DDBJ databases">
        <authorList>
            <person name="Steffen K."/>
            <person name="Cardenas P."/>
        </authorList>
    </citation>
    <scope>NUCLEOTIDE SEQUENCE</scope>
</reference>
<evidence type="ECO:0000313" key="2">
    <source>
        <dbReference type="EMBL" id="CAI8007988.1"/>
    </source>
</evidence>
<protein>
    <submittedName>
        <fullName evidence="2">Uncharacterized protein</fullName>
    </submittedName>
</protein>
<feature type="compositionally biased region" description="Polar residues" evidence="1">
    <location>
        <begin position="173"/>
        <end position="197"/>
    </location>
</feature>
<feature type="region of interest" description="Disordered" evidence="1">
    <location>
        <begin position="155"/>
        <end position="197"/>
    </location>
</feature>
<accession>A0AA35W4M9</accession>
<feature type="compositionally biased region" description="Acidic residues" evidence="1">
    <location>
        <begin position="1"/>
        <end position="11"/>
    </location>
</feature>
<dbReference type="Proteomes" id="UP001174909">
    <property type="component" value="Unassembled WGS sequence"/>
</dbReference>
<keyword evidence="3" id="KW-1185">Reference proteome</keyword>
<evidence type="ECO:0000313" key="3">
    <source>
        <dbReference type="Proteomes" id="UP001174909"/>
    </source>
</evidence>
<organism evidence="2 3">
    <name type="scientific">Geodia barretti</name>
    <name type="common">Barrett's horny sponge</name>
    <dbReference type="NCBI Taxonomy" id="519541"/>
    <lineage>
        <taxon>Eukaryota</taxon>
        <taxon>Metazoa</taxon>
        <taxon>Porifera</taxon>
        <taxon>Demospongiae</taxon>
        <taxon>Heteroscleromorpha</taxon>
        <taxon>Tetractinellida</taxon>
        <taxon>Astrophorina</taxon>
        <taxon>Geodiidae</taxon>
        <taxon>Geodia</taxon>
    </lineage>
</organism>
<proteinExistence type="predicted"/>
<name>A0AA35W4M9_GEOBA</name>
<feature type="region of interest" description="Disordered" evidence="1">
    <location>
        <begin position="1"/>
        <end position="26"/>
    </location>
</feature>